<evidence type="ECO:0000313" key="1">
    <source>
        <dbReference type="EMBL" id="ASK26447.1"/>
    </source>
</evidence>
<dbReference type="InterPro" id="IPR002059">
    <property type="entry name" value="CSP_DNA-bd"/>
</dbReference>
<dbReference type="InterPro" id="IPR012340">
    <property type="entry name" value="NA-bd_OB-fold"/>
</dbReference>
<reference evidence="1 2" key="1">
    <citation type="submission" date="2017-06" db="EMBL/GenBank/DDBJ databases">
        <title>Neisseria chenwenguii sp. nov., isolated from the intestinal contents of Tibetan Plateau Pika in Yushu, Qinghai Province, China.</title>
        <authorList>
            <person name="Zhang G."/>
        </authorList>
    </citation>
    <scope>NUCLEOTIDE SEQUENCE [LARGE SCALE GENOMIC DNA]</scope>
    <source>
        <strain evidence="1 2">10023</strain>
    </source>
</reference>
<dbReference type="PROSITE" id="PS51857">
    <property type="entry name" value="CSD_2"/>
    <property type="match status" value="1"/>
</dbReference>
<accession>A0A220RZ48</accession>
<dbReference type="InterPro" id="IPR011129">
    <property type="entry name" value="CSD"/>
</dbReference>
<dbReference type="Pfam" id="PF00313">
    <property type="entry name" value="CSD"/>
    <property type="match status" value="1"/>
</dbReference>
<dbReference type="GO" id="GO:0005829">
    <property type="term" value="C:cytosol"/>
    <property type="evidence" value="ECO:0007669"/>
    <property type="project" value="UniProtKB-ARBA"/>
</dbReference>
<dbReference type="GO" id="GO:0003676">
    <property type="term" value="F:nucleic acid binding"/>
    <property type="evidence" value="ECO:0007669"/>
    <property type="project" value="InterPro"/>
</dbReference>
<dbReference type="Gene3D" id="2.40.50.140">
    <property type="entry name" value="Nucleic acid-binding proteins"/>
    <property type="match status" value="1"/>
</dbReference>
<dbReference type="AlphaFoldDB" id="A0A220RZ48"/>
<dbReference type="SMART" id="SM00357">
    <property type="entry name" value="CSP"/>
    <property type="match status" value="1"/>
</dbReference>
<sequence>MRYYGTIIRWNEDRGFGAVCVDNTQIEVFAQISAFATPLELPSEGQRVSFEIEKGRRGRDEARNICLAAEGEGRQPPAEEDDIEDADSKKSGIIPALLIGFCIVGAAGYFGFQYWQEAHSEAIAARNRLIVDEVHEKITAERKAWQDAVEGKTQKTKPARVPPAENSASEPVGAQ</sequence>
<protein>
    <submittedName>
        <fullName evidence="1">Cold-shock protein</fullName>
    </submittedName>
</protein>
<keyword evidence="2" id="KW-1185">Reference proteome</keyword>
<dbReference type="OrthoDB" id="72963at2"/>
<proteinExistence type="predicted"/>
<dbReference type="RefSeq" id="WP_089035170.1">
    <property type="nucleotide sequence ID" value="NZ_CP022278.1"/>
</dbReference>
<organism evidence="1 2">
    <name type="scientific">Neisseria chenwenguii</name>
    <dbReference type="NCBI Taxonomy" id="1853278"/>
    <lineage>
        <taxon>Bacteria</taxon>
        <taxon>Pseudomonadati</taxon>
        <taxon>Pseudomonadota</taxon>
        <taxon>Betaproteobacteria</taxon>
        <taxon>Neisseriales</taxon>
        <taxon>Neisseriaceae</taxon>
        <taxon>Neisseria</taxon>
    </lineage>
</organism>
<dbReference type="SUPFAM" id="SSF50249">
    <property type="entry name" value="Nucleic acid-binding proteins"/>
    <property type="match status" value="1"/>
</dbReference>
<dbReference type="KEGG" id="nei:BG910_00620"/>
<gene>
    <name evidence="1" type="ORF">BG910_00620</name>
</gene>
<dbReference type="Proteomes" id="UP000198238">
    <property type="component" value="Chromosome"/>
</dbReference>
<evidence type="ECO:0000313" key="2">
    <source>
        <dbReference type="Proteomes" id="UP000198238"/>
    </source>
</evidence>
<dbReference type="EMBL" id="CP022278">
    <property type="protein sequence ID" value="ASK26447.1"/>
    <property type="molecule type" value="Genomic_DNA"/>
</dbReference>
<name>A0A220RZ48_9NEIS</name>